<keyword evidence="2" id="KW-0472">Membrane</keyword>
<name>A0A4Q7ZJN2_9ACTN</name>
<dbReference type="Proteomes" id="UP000292564">
    <property type="component" value="Unassembled WGS sequence"/>
</dbReference>
<organism evidence="3 4">
    <name type="scientific">Krasilnikovia cinnamomea</name>
    <dbReference type="NCBI Taxonomy" id="349313"/>
    <lineage>
        <taxon>Bacteria</taxon>
        <taxon>Bacillati</taxon>
        <taxon>Actinomycetota</taxon>
        <taxon>Actinomycetes</taxon>
        <taxon>Micromonosporales</taxon>
        <taxon>Micromonosporaceae</taxon>
        <taxon>Krasilnikovia</taxon>
    </lineage>
</organism>
<dbReference type="RefSeq" id="WP_130509931.1">
    <property type="nucleotide sequence ID" value="NZ_SHKY01000001.1"/>
</dbReference>
<keyword evidence="2" id="KW-1133">Transmembrane helix</keyword>
<dbReference type="EMBL" id="SHKY01000001">
    <property type="protein sequence ID" value="RZU51102.1"/>
    <property type="molecule type" value="Genomic_DNA"/>
</dbReference>
<protein>
    <submittedName>
        <fullName evidence="3">Uncharacterized protein</fullName>
    </submittedName>
</protein>
<evidence type="ECO:0000256" key="2">
    <source>
        <dbReference type="SAM" id="Phobius"/>
    </source>
</evidence>
<accession>A0A4Q7ZJN2</accession>
<dbReference type="AlphaFoldDB" id="A0A4Q7ZJN2"/>
<proteinExistence type="predicted"/>
<reference evidence="3 4" key="1">
    <citation type="submission" date="2019-02" db="EMBL/GenBank/DDBJ databases">
        <title>Sequencing the genomes of 1000 actinobacteria strains.</title>
        <authorList>
            <person name="Klenk H.-P."/>
        </authorList>
    </citation>
    <scope>NUCLEOTIDE SEQUENCE [LARGE SCALE GENOMIC DNA]</scope>
    <source>
        <strain evidence="3 4">DSM 45162</strain>
    </source>
</reference>
<feature type="transmembrane region" description="Helical" evidence="2">
    <location>
        <begin position="12"/>
        <end position="30"/>
    </location>
</feature>
<comment type="caution">
    <text evidence="3">The sequence shown here is derived from an EMBL/GenBank/DDBJ whole genome shotgun (WGS) entry which is preliminary data.</text>
</comment>
<evidence type="ECO:0000313" key="4">
    <source>
        <dbReference type="Proteomes" id="UP000292564"/>
    </source>
</evidence>
<keyword evidence="4" id="KW-1185">Reference proteome</keyword>
<keyword evidence="2" id="KW-0812">Transmembrane</keyword>
<evidence type="ECO:0000313" key="3">
    <source>
        <dbReference type="EMBL" id="RZU51102.1"/>
    </source>
</evidence>
<sequence>MADGVGTPGGRLMAGVCAVLMMLMLTGSSCNRSEPATDENAIAGLNALSPPPQAPHGRRCR</sequence>
<evidence type="ECO:0000256" key="1">
    <source>
        <dbReference type="SAM" id="MobiDB-lite"/>
    </source>
</evidence>
<gene>
    <name evidence="3" type="ORF">EV385_2901</name>
</gene>
<feature type="region of interest" description="Disordered" evidence="1">
    <location>
        <begin position="41"/>
        <end position="61"/>
    </location>
</feature>